<evidence type="ECO:0000256" key="1">
    <source>
        <dbReference type="ARBA" id="ARBA00004394"/>
    </source>
</evidence>
<dbReference type="GO" id="GO:0000139">
    <property type="term" value="C:Golgi membrane"/>
    <property type="evidence" value="ECO:0007669"/>
    <property type="project" value="UniProtKB-SubCell"/>
</dbReference>
<dbReference type="STRING" id="286115.A0A507CPQ1"/>
<protein>
    <recommendedName>
        <fullName evidence="10">t-SNARE coiled-coil homology domain-containing protein</fullName>
    </recommendedName>
</protein>
<reference evidence="11 12" key="1">
    <citation type="journal article" date="2019" name="Sci. Rep.">
        <title>Comparative genomics of chytrid fungi reveal insights into the obligate biotrophic and pathogenic lifestyle of Synchytrium endobioticum.</title>
        <authorList>
            <person name="van de Vossenberg B.T.L.H."/>
            <person name="Warris S."/>
            <person name="Nguyen H.D.T."/>
            <person name="van Gent-Pelzer M.P.E."/>
            <person name="Joly D.L."/>
            <person name="van de Geest H.C."/>
            <person name="Bonants P.J.M."/>
            <person name="Smith D.S."/>
            <person name="Levesque C.A."/>
            <person name="van der Lee T.A.J."/>
        </authorList>
    </citation>
    <scope>NUCLEOTIDE SEQUENCE [LARGE SCALE GENOMIC DNA]</scope>
    <source>
        <strain evidence="11 12">MB42</strain>
    </source>
</reference>
<evidence type="ECO:0000259" key="10">
    <source>
        <dbReference type="PROSITE" id="PS50192"/>
    </source>
</evidence>
<keyword evidence="3" id="KW-0812">Transmembrane</keyword>
<name>A0A507CPQ1_9FUNG</name>
<evidence type="ECO:0000313" key="11">
    <source>
        <dbReference type="EMBL" id="TPX41115.1"/>
    </source>
</evidence>
<feature type="region of interest" description="Disordered" evidence="9">
    <location>
        <begin position="1"/>
        <end position="27"/>
    </location>
</feature>
<comment type="caution">
    <text evidence="11">The sequence shown here is derived from an EMBL/GenBank/DDBJ whole genome shotgun (WGS) entry which is preliminary data.</text>
</comment>
<dbReference type="GO" id="GO:0015031">
    <property type="term" value="P:protein transport"/>
    <property type="evidence" value="ECO:0007669"/>
    <property type="project" value="UniProtKB-KW"/>
</dbReference>
<dbReference type="Proteomes" id="UP000317494">
    <property type="component" value="Unassembled WGS sequence"/>
</dbReference>
<feature type="compositionally biased region" description="Low complexity" evidence="9">
    <location>
        <begin position="16"/>
        <end position="27"/>
    </location>
</feature>
<dbReference type="VEuPathDB" id="FungiDB:SeMB42_g05730"/>
<dbReference type="SUPFAM" id="SSF58038">
    <property type="entry name" value="SNARE fusion complex"/>
    <property type="match status" value="1"/>
</dbReference>
<proteinExistence type="predicted"/>
<comment type="subcellular location">
    <subcellularLocation>
        <location evidence="8">Endomembrane system</location>
        <topology evidence="8">Single-pass type IV membrane protein</topology>
    </subcellularLocation>
    <subcellularLocation>
        <location evidence="1">Golgi apparatus membrane</location>
    </subcellularLocation>
</comment>
<dbReference type="SMART" id="SM00397">
    <property type="entry name" value="t_SNARE"/>
    <property type="match status" value="1"/>
</dbReference>
<accession>A0A507CPQ1</accession>
<evidence type="ECO:0000256" key="4">
    <source>
        <dbReference type="ARBA" id="ARBA00022927"/>
    </source>
</evidence>
<feature type="compositionally biased region" description="Polar residues" evidence="9">
    <location>
        <begin position="1"/>
        <end position="10"/>
    </location>
</feature>
<keyword evidence="6" id="KW-0333">Golgi apparatus</keyword>
<dbReference type="EMBL" id="QEAN01000285">
    <property type="protein sequence ID" value="TPX41115.1"/>
    <property type="molecule type" value="Genomic_DNA"/>
</dbReference>
<dbReference type="AlphaFoldDB" id="A0A507CPQ1"/>
<dbReference type="CDD" id="cd15853">
    <property type="entry name" value="SNARE_Bet1"/>
    <property type="match status" value="1"/>
</dbReference>
<dbReference type="PROSITE" id="PS50192">
    <property type="entry name" value="T_SNARE"/>
    <property type="match status" value="1"/>
</dbReference>
<evidence type="ECO:0000313" key="12">
    <source>
        <dbReference type="Proteomes" id="UP000317494"/>
    </source>
</evidence>
<keyword evidence="4" id="KW-0653">Protein transport</keyword>
<evidence type="ECO:0000256" key="7">
    <source>
        <dbReference type="ARBA" id="ARBA00023136"/>
    </source>
</evidence>
<keyword evidence="12" id="KW-1185">Reference proteome</keyword>
<evidence type="ECO:0000256" key="9">
    <source>
        <dbReference type="SAM" id="MobiDB-lite"/>
    </source>
</evidence>
<sequence>MSRLRPTSRQYPLDPSASSSSSNNRISNGVATQGTAYALEDHNDSQVDMLAQKMTLLKEISVKIGDEVTYQSSMLNDVESDFHKTRGLLGSTMGRLRKFAKTQNGRWMWYLILFSLAKAEIDQHQMVVVNPSLASGGEGLVQIVVETNLMDVEKPLHSNMVSILRTRGARFAVPENPQC</sequence>
<keyword evidence="7" id="KW-0472">Membrane</keyword>
<dbReference type="PANTHER" id="PTHR12791">
    <property type="entry name" value="GOLGI SNARE BET1-RELATED"/>
    <property type="match status" value="1"/>
</dbReference>
<evidence type="ECO:0000256" key="8">
    <source>
        <dbReference type="ARBA" id="ARBA00046280"/>
    </source>
</evidence>
<evidence type="ECO:0000256" key="5">
    <source>
        <dbReference type="ARBA" id="ARBA00022989"/>
    </source>
</evidence>
<dbReference type="Gene3D" id="1.20.5.110">
    <property type="match status" value="1"/>
</dbReference>
<gene>
    <name evidence="11" type="ORF">SeMB42_g05730</name>
</gene>
<evidence type="ECO:0000256" key="6">
    <source>
        <dbReference type="ARBA" id="ARBA00023034"/>
    </source>
</evidence>
<keyword evidence="2" id="KW-0813">Transport</keyword>
<evidence type="ECO:0000256" key="3">
    <source>
        <dbReference type="ARBA" id="ARBA00022692"/>
    </source>
</evidence>
<feature type="domain" description="T-SNARE coiled-coil homology" evidence="10">
    <location>
        <begin position="37"/>
        <end position="99"/>
    </location>
</feature>
<keyword evidence="5" id="KW-1133">Transmembrane helix</keyword>
<dbReference type="InterPro" id="IPR039899">
    <property type="entry name" value="BET1_SNARE"/>
</dbReference>
<evidence type="ECO:0000256" key="2">
    <source>
        <dbReference type="ARBA" id="ARBA00022448"/>
    </source>
</evidence>
<dbReference type="InterPro" id="IPR000727">
    <property type="entry name" value="T_SNARE_dom"/>
</dbReference>
<organism evidence="11 12">
    <name type="scientific">Synchytrium endobioticum</name>
    <dbReference type="NCBI Taxonomy" id="286115"/>
    <lineage>
        <taxon>Eukaryota</taxon>
        <taxon>Fungi</taxon>
        <taxon>Fungi incertae sedis</taxon>
        <taxon>Chytridiomycota</taxon>
        <taxon>Chytridiomycota incertae sedis</taxon>
        <taxon>Chytridiomycetes</taxon>
        <taxon>Synchytriales</taxon>
        <taxon>Synchytriaceae</taxon>
        <taxon>Synchytrium</taxon>
    </lineage>
</organism>